<dbReference type="SMART" id="SM00849">
    <property type="entry name" value="Lactamase_B"/>
    <property type="match status" value="1"/>
</dbReference>
<accession>A0A1D9HYB5</accession>
<dbReference type="InterPro" id="IPR001279">
    <property type="entry name" value="Metallo-B-lactamas"/>
</dbReference>
<dbReference type="EMBL" id="CP017754">
    <property type="protein sequence ID" value="AOZ04847.1"/>
    <property type="molecule type" value="Genomic_DNA"/>
</dbReference>
<dbReference type="Pfam" id="PF00753">
    <property type="entry name" value="Lactamase_B"/>
    <property type="match status" value="1"/>
</dbReference>
<protein>
    <submittedName>
        <fullName evidence="3">MBL fold metallo-hydrolase</fullName>
    </submittedName>
</protein>
<sequence>MPTPTSAPAAPFALPATLRVFERGWLSANNILFVDGDETALVDSGYVTHSAQTLALVEAGLGGRPLRRLINTHLHSDHCGGNAALQARWQPRTAIPAAEAEAVRRWDAEALSFVETGQQCDPFGFDELLRDGDELMLGGIAWRVVAAPGHDPHAVMLYAPDERILISGDALWENGFGVIFPELDGESGFAEQAAVLECIAGLVPKLVIPGHGRLFSDVEGALARARGRLGHLRADPRRNASHAVKVLVKFKLLEQGSMRLDALQAWMEAAPLMQRIHARFLSEQPLGAMLDEVVRSLAGIGALALQDGLVVDRG</sequence>
<organism evidence="3 4">
    <name type="scientific">Cupriavidus malaysiensis</name>
    <dbReference type="NCBI Taxonomy" id="367825"/>
    <lineage>
        <taxon>Bacteria</taxon>
        <taxon>Pseudomonadati</taxon>
        <taxon>Pseudomonadota</taxon>
        <taxon>Betaproteobacteria</taxon>
        <taxon>Burkholderiales</taxon>
        <taxon>Burkholderiaceae</taxon>
        <taxon>Cupriavidus</taxon>
    </lineage>
</organism>
<dbReference type="CDD" id="cd06262">
    <property type="entry name" value="metallo-hydrolase-like_MBL-fold"/>
    <property type="match status" value="1"/>
</dbReference>
<dbReference type="Gene3D" id="3.60.15.10">
    <property type="entry name" value="Ribonuclease Z/Hydroxyacylglutathione hydrolase-like"/>
    <property type="match status" value="1"/>
</dbReference>
<dbReference type="PANTHER" id="PTHR42951:SF4">
    <property type="entry name" value="ACYL-COENZYME A THIOESTERASE MBLAC2"/>
    <property type="match status" value="1"/>
</dbReference>
<dbReference type="Proteomes" id="UP000177515">
    <property type="component" value="Chromosome 1"/>
</dbReference>
<keyword evidence="4" id="KW-1185">Reference proteome</keyword>
<name>A0A1D9HYB5_9BURK</name>
<dbReference type="PANTHER" id="PTHR42951">
    <property type="entry name" value="METALLO-BETA-LACTAMASE DOMAIN-CONTAINING"/>
    <property type="match status" value="1"/>
</dbReference>
<evidence type="ECO:0000313" key="3">
    <source>
        <dbReference type="EMBL" id="AOZ04847.1"/>
    </source>
</evidence>
<dbReference type="InterPro" id="IPR036866">
    <property type="entry name" value="RibonucZ/Hydroxyglut_hydro"/>
</dbReference>
<evidence type="ECO:0000256" key="1">
    <source>
        <dbReference type="ARBA" id="ARBA00005250"/>
    </source>
</evidence>
<evidence type="ECO:0000313" key="4">
    <source>
        <dbReference type="Proteomes" id="UP000177515"/>
    </source>
</evidence>
<comment type="similarity">
    <text evidence="1">Belongs to the metallo-beta-lactamase superfamily. Class-B beta-lactamase family.</text>
</comment>
<evidence type="ECO:0000259" key="2">
    <source>
        <dbReference type="SMART" id="SM00849"/>
    </source>
</evidence>
<dbReference type="SUPFAM" id="SSF56281">
    <property type="entry name" value="Metallo-hydrolase/oxidoreductase"/>
    <property type="match status" value="1"/>
</dbReference>
<dbReference type="RefSeq" id="WP_071010746.1">
    <property type="nucleotide sequence ID" value="NZ_CP017754.1"/>
</dbReference>
<feature type="domain" description="Metallo-beta-lactamase" evidence="2">
    <location>
        <begin position="27"/>
        <end position="211"/>
    </location>
</feature>
<gene>
    <name evidence="3" type="ORF">BKK80_02650</name>
</gene>
<dbReference type="InterPro" id="IPR050855">
    <property type="entry name" value="NDM-1-like"/>
</dbReference>
<reference evidence="3 4" key="1">
    <citation type="submission" date="2016-10" db="EMBL/GenBank/DDBJ databases">
        <title>Complete genome sequences of three Cupriavidus strains isolated from various Malaysian environments.</title>
        <authorList>
            <person name="Abdullah A.A.-A."/>
            <person name="Shafie N.A.H."/>
            <person name="Lau N.S."/>
        </authorList>
    </citation>
    <scope>NUCLEOTIDE SEQUENCE [LARGE SCALE GENOMIC DNA]</scope>
    <source>
        <strain evidence="3 4">USMAA1020</strain>
    </source>
</reference>
<proteinExistence type="inferred from homology"/>